<dbReference type="GO" id="GO:0004386">
    <property type="term" value="F:helicase activity"/>
    <property type="evidence" value="ECO:0007669"/>
    <property type="project" value="UniProtKB-KW"/>
</dbReference>
<feature type="compositionally biased region" description="Gly residues" evidence="1">
    <location>
        <begin position="545"/>
        <end position="556"/>
    </location>
</feature>
<name>A0ABX0GT32_9ACTN</name>
<keyword evidence="3" id="KW-0347">Helicase</keyword>
<comment type="caution">
    <text evidence="3">The sequence shown here is derived from an EMBL/GenBank/DDBJ whole genome shotgun (WGS) entry which is preliminary data.</text>
</comment>
<evidence type="ECO:0000313" key="3">
    <source>
        <dbReference type="EMBL" id="NHC13673.1"/>
    </source>
</evidence>
<feature type="compositionally biased region" description="Basic residues" evidence="1">
    <location>
        <begin position="565"/>
        <end position="577"/>
    </location>
</feature>
<keyword evidence="3" id="KW-0547">Nucleotide-binding</keyword>
<proteinExistence type="predicted"/>
<dbReference type="RefSeq" id="WP_166280337.1">
    <property type="nucleotide sequence ID" value="NZ_JAANNP010000002.1"/>
</dbReference>
<keyword evidence="3" id="KW-0067">ATP-binding</keyword>
<keyword evidence="4" id="KW-1185">Reference proteome</keyword>
<evidence type="ECO:0000259" key="2">
    <source>
        <dbReference type="Pfam" id="PF13625"/>
    </source>
</evidence>
<feature type="domain" description="Helicase XPB/Ssl2 N-terminal" evidence="2">
    <location>
        <begin position="378"/>
        <end position="496"/>
    </location>
</feature>
<evidence type="ECO:0000256" key="1">
    <source>
        <dbReference type="SAM" id="MobiDB-lite"/>
    </source>
</evidence>
<dbReference type="EMBL" id="JAANNP010000002">
    <property type="protein sequence ID" value="NHC13673.1"/>
    <property type="molecule type" value="Genomic_DNA"/>
</dbReference>
<evidence type="ECO:0000313" key="4">
    <source>
        <dbReference type="Proteomes" id="UP000800981"/>
    </source>
</evidence>
<feature type="region of interest" description="Disordered" evidence="1">
    <location>
        <begin position="527"/>
        <end position="577"/>
    </location>
</feature>
<dbReference type="Pfam" id="PF13625">
    <property type="entry name" value="Helicase_C_3"/>
    <property type="match status" value="1"/>
</dbReference>
<reference evidence="3 4" key="1">
    <citation type="submission" date="2020-03" db="EMBL/GenBank/DDBJ databases">
        <title>Two novel Motilibacter sp.</title>
        <authorList>
            <person name="Liu S."/>
        </authorList>
    </citation>
    <scope>NUCLEOTIDE SEQUENCE [LARGE SCALE GENOMIC DNA]</scope>
    <source>
        <strain evidence="3 4">E257</strain>
    </source>
</reference>
<sequence>MPIGLGPDLADLLAALTSEQLGQRLTALGLGVPTRKAERLQSLTGALSSRDLLGPLVGRTPLPVQKLLDELVYGNPVVEAESWSGWPARSRGAQSAEQWLLDRGLLRRLDWSAAVMARETVLALRDPSFRVTLPPRPPDAPVQPVEPQRVAGEAGSAAAGFLDGLATTLESLSAAPAATLKAGGIGVRETRRLAKAIGWSEEDLAFALTVAQAAGLVSAQDAVLPTPTFDEWRALGPGDRHAELVAAWWALPWSPGHVGEDEPKTAPLGYRHEQVGVRPLRAALIRALAALPEGKATASLPAVAASVAWQRPLAYVPQSDPHVEAVWHEARRLGVVALDAASPIGRALVLADETGAREALRDACTALLPPAASTATFQADLTAVVTGPPDPGLAELLGSAADVEARGGATVWRFSAASVRRAFDAGTTADELERRLGVVAARTPLPQPLTYLIHDVARRHGRLRVAPVASCVVSDDVALLAEVSRTQGLAALQPRLLAPTVLASAKPVEETVALLRAAGYAPVRQSESGEVVVERPVQQRAPSLGRGGPGPRGAGRAGEAAAPHPHPRRRPSWRTHC</sequence>
<keyword evidence="3" id="KW-0378">Hydrolase</keyword>
<gene>
    <name evidence="3" type="ORF">G9H71_07755</name>
</gene>
<dbReference type="Proteomes" id="UP000800981">
    <property type="component" value="Unassembled WGS sequence"/>
</dbReference>
<protein>
    <submittedName>
        <fullName evidence="3">Helicase-associated domain-containing protein</fullName>
    </submittedName>
</protein>
<organism evidence="3 4">
    <name type="scientific">Motilibacter deserti</name>
    <dbReference type="NCBI Taxonomy" id="2714956"/>
    <lineage>
        <taxon>Bacteria</taxon>
        <taxon>Bacillati</taxon>
        <taxon>Actinomycetota</taxon>
        <taxon>Actinomycetes</taxon>
        <taxon>Motilibacterales</taxon>
        <taxon>Motilibacteraceae</taxon>
        <taxon>Motilibacter</taxon>
    </lineage>
</organism>
<dbReference type="InterPro" id="IPR032830">
    <property type="entry name" value="XPB/Ssl2_N"/>
</dbReference>
<accession>A0ABX0GT32</accession>